<feature type="transmembrane region" description="Helical" evidence="2">
    <location>
        <begin position="65"/>
        <end position="89"/>
    </location>
</feature>
<evidence type="ECO:0000313" key="5">
    <source>
        <dbReference type="Proteomes" id="UP000054937"/>
    </source>
</evidence>
<dbReference type="SUPFAM" id="SSF55785">
    <property type="entry name" value="PYP-like sensor domain (PAS domain)"/>
    <property type="match status" value="1"/>
</dbReference>
<accession>A0A0V0QXK7</accession>
<sequence length="1307" mass="152950">MQIMKGPQIKEMLRVLLIIIEGIQIIQLVFKDKMEPYWKNTKIVEPIAEILSYFYFSPHIRTHNVYFVVNIFLGLIVFFITWLMVIFCFECRITSNDCNKRQSSKNENSFFLFKTFIILFLNAFHSIDSISINLLLISVGTFYHFLQYSFNINNFDIGLSKIITIQHSIITWSTLIGWLAYLSHDYKYDEAIILLFIGFPIIFLLIWFRPEVRYDILQMDSNKFVRVNQPILLLQYLTRCYFFYKTNKTIQIICDGFIDYHKQICKDLDCLSRNRVVKTNKFTKRLRQQGESEQLINFLCIIQSLFINGLKHFPNSTQLRIMYTFYLLDIQKQDQQALQELVNAKLESPGFEEGFILFRYQKIIEREMMDRQKSEKNRAIQTYEVQEQVNELQIQNHTQKIYNNIEESANLHSEFWGQVVEDHPDLGRITDLGHKISILDSETEVQWEKLQNIDPGNPQMLRFYAKYVSEILNDNERSISLLNKIIELQSLGKLSANTQDISTDTRTTIIISAEEDNFGVITNLNNQAAGLFGYQKLEMVSKKIQVAMPNLYGQYHDGFLESYLTTLEARIINRYQKFPGKQRTEYILIIETNVKHVPSLIHGIQFIGHIKLDKTLNIQCVLIINTEGKIEQISSGTISILGISVEKLARRKNINIQQFVPNMINDIDMYLDKYGQEKKIKVPSNKNKKRDIISAKIDEIEEYENENTQDQDTTKNINTQNLNQQTINNNSLNNSQVNLLNIGKNKNNKFNLININSHNNSINTENISDKNYNNLQEDLNDEDSDFQQPSYPVYGEKIRIVRLVKDKLYDASGLNEIAQQIEEDLDNREEEELIFFQNQDQDQEVDIDQDMEQDKQFTKHSIFKFYIEESNFLNSKAITILQISVALFLAIILIFSILTHILVDNELSSFSKKFLDLFQAKQAAASQQQMLSYLLNIYKNQLDNDYNESSEQKQEISDLKSNLLIATDEQEEMINYLINNNNADMSQEHKQYIEDDIVRMGFYSKDDGIIYKYFSLFDASKQIIAKSYSLYSQESDYGLDQTDFFYVNYNLLNQYYVDFKKIGDYHVKELKDWCERNSDIFLVLQLIGLAFILISIITMIPIYKTINEFQKEVLQLFLKIQIPKARKLFQKSEKFLTELQSGEEEESMSDSDTAEKNDGYFAITYMVSKSTSDNIILLINEINVTSIIQQHFGFSQNVLIQNLMDPDFPIKYNLDSEQYLNYAVSEMYSLIGNFQKYHAETVGIHTDQYNSIYNQLNVHDSCKVISENLKVQDYNICAQFYNGTLTNGYSEAVQLYIDGIYNFTYAE</sequence>
<feature type="transmembrane region" description="Helical" evidence="2">
    <location>
        <begin position="1080"/>
        <end position="1103"/>
    </location>
</feature>
<evidence type="ECO:0000256" key="2">
    <source>
        <dbReference type="SAM" id="Phobius"/>
    </source>
</evidence>
<reference evidence="4 5" key="1">
    <citation type="journal article" date="2015" name="Sci. Rep.">
        <title>Genome of the facultative scuticociliatosis pathogen Pseudocohnilembus persalinus provides insight into its virulence through horizontal gene transfer.</title>
        <authorList>
            <person name="Xiong J."/>
            <person name="Wang G."/>
            <person name="Cheng J."/>
            <person name="Tian M."/>
            <person name="Pan X."/>
            <person name="Warren A."/>
            <person name="Jiang C."/>
            <person name="Yuan D."/>
            <person name="Miao W."/>
        </authorList>
    </citation>
    <scope>NUCLEOTIDE SEQUENCE [LARGE SCALE GENOMIC DNA]</scope>
    <source>
        <strain evidence="4">36N120E</strain>
    </source>
</reference>
<dbReference type="Proteomes" id="UP000054937">
    <property type="component" value="Unassembled WGS sequence"/>
</dbReference>
<dbReference type="PANTHER" id="PTHR31600">
    <property type="entry name" value="TINY MACROCYSTS PROTEIN B-RELATED"/>
    <property type="match status" value="1"/>
</dbReference>
<keyword evidence="2" id="KW-1133">Transmembrane helix</keyword>
<keyword evidence="2" id="KW-0812">Transmembrane</keyword>
<feature type="transmembrane region" description="Helical" evidence="2">
    <location>
        <begin position="12"/>
        <end position="30"/>
    </location>
</feature>
<dbReference type="InParanoid" id="A0A0V0QXK7"/>
<dbReference type="InterPro" id="IPR035965">
    <property type="entry name" value="PAS-like_dom_sf"/>
</dbReference>
<keyword evidence="5" id="KW-1185">Reference proteome</keyword>
<evidence type="ECO:0000259" key="3">
    <source>
        <dbReference type="Pfam" id="PF25474"/>
    </source>
</evidence>
<feature type="transmembrane region" description="Helical" evidence="2">
    <location>
        <begin position="110"/>
        <end position="127"/>
    </location>
</feature>
<organism evidence="4 5">
    <name type="scientific">Pseudocohnilembus persalinus</name>
    <name type="common">Ciliate</name>
    <dbReference type="NCBI Taxonomy" id="266149"/>
    <lineage>
        <taxon>Eukaryota</taxon>
        <taxon>Sar</taxon>
        <taxon>Alveolata</taxon>
        <taxon>Ciliophora</taxon>
        <taxon>Intramacronucleata</taxon>
        <taxon>Oligohymenophorea</taxon>
        <taxon>Scuticociliatia</taxon>
        <taxon>Philasterida</taxon>
        <taxon>Pseudocohnilembidae</taxon>
        <taxon>Pseudocohnilembus</taxon>
    </lineage>
</organism>
<comment type="caution">
    <text evidence="4">The sequence shown here is derived from an EMBL/GenBank/DDBJ whole genome shotgun (WGS) entry which is preliminary data.</text>
</comment>
<feature type="coiled-coil region" evidence="1">
    <location>
        <begin position="686"/>
        <end position="720"/>
    </location>
</feature>
<feature type="transmembrane region" description="Helical" evidence="2">
    <location>
        <begin position="880"/>
        <end position="903"/>
    </location>
</feature>
<keyword evidence="2" id="KW-0472">Membrane</keyword>
<dbReference type="InterPro" id="IPR057352">
    <property type="entry name" value="TPR_TmcB/C"/>
</dbReference>
<evidence type="ECO:0000313" key="4">
    <source>
        <dbReference type="EMBL" id="KRX06942.1"/>
    </source>
</evidence>
<feature type="domain" description="TmcB/TmcC TPR repeats" evidence="3">
    <location>
        <begin position="373"/>
        <end position="489"/>
    </location>
</feature>
<keyword evidence="1" id="KW-0175">Coiled coil</keyword>
<feature type="transmembrane region" description="Helical" evidence="2">
    <location>
        <begin position="162"/>
        <end position="179"/>
    </location>
</feature>
<dbReference type="InterPro" id="IPR052994">
    <property type="entry name" value="Tiny_macrocysts_regulators"/>
</dbReference>
<gene>
    <name evidence="4" type="ORF">PPERSA_07105</name>
</gene>
<dbReference type="Gene3D" id="3.30.450.20">
    <property type="entry name" value="PAS domain"/>
    <property type="match status" value="1"/>
</dbReference>
<dbReference type="OrthoDB" id="542352at2759"/>
<dbReference type="EMBL" id="LDAU01000090">
    <property type="protein sequence ID" value="KRX06942.1"/>
    <property type="molecule type" value="Genomic_DNA"/>
</dbReference>
<dbReference type="Pfam" id="PF25474">
    <property type="entry name" value="TPR_TmcB"/>
    <property type="match status" value="1"/>
</dbReference>
<name>A0A0V0QXK7_PSEPJ</name>
<proteinExistence type="predicted"/>
<feature type="transmembrane region" description="Helical" evidence="2">
    <location>
        <begin position="191"/>
        <end position="208"/>
    </location>
</feature>
<evidence type="ECO:0000256" key="1">
    <source>
        <dbReference type="SAM" id="Coils"/>
    </source>
</evidence>
<protein>
    <submittedName>
        <fullName evidence="4">PAS domain</fullName>
    </submittedName>
</protein>
<dbReference type="PANTHER" id="PTHR31600:SF2">
    <property type="entry name" value="GAMETE ENRICHED GENE 10 PROTEIN-RELATED"/>
    <property type="match status" value="1"/>
</dbReference>